<organism evidence="4 5">
    <name type="scientific">Pseudooceanicola pacificus</name>
    <dbReference type="NCBI Taxonomy" id="2676438"/>
    <lineage>
        <taxon>Bacteria</taxon>
        <taxon>Pseudomonadati</taxon>
        <taxon>Pseudomonadota</taxon>
        <taxon>Alphaproteobacteria</taxon>
        <taxon>Rhodobacterales</taxon>
        <taxon>Paracoccaceae</taxon>
        <taxon>Pseudooceanicola</taxon>
    </lineage>
</organism>
<proteinExistence type="predicted"/>
<dbReference type="CDD" id="cd04301">
    <property type="entry name" value="NAT_SF"/>
    <property type="match status" value="1"/>
</dbReference>
<dbReference type="PANTHER" id="PTHR43877">
    <property type="entry name" value="AMINOALKYLPHOSPHONATE N-ACETYLTRANSFERASE-RELATED-RELATED"/>
    <property type="match status" value="1"/>
</dbReference>
<dbReference type="PROSITE" id="PS51186">
    <property type="entry name" value="GNAT"/>
    <property type="match status" value="1"/>
</dbReference>
<keyword evidence="5" id="KW-1185">Reference proteome</keyword>
<dbReference type="SUPFAM" id="SSF55729">
    <property type="entry name" value="Acyl-CoA N-acyltransferases (Nat)"/>
    <property type="match status" value="1"/>
</dbReference>
<accession>A0A844W6E3</accession>
<dbReference type="InterPro" id="IPR050832">
    <property type="entry name" value="Bact_Acetyltransf"/>
</dbReference>
<comment type="caution">
    <text evidence="4">The sequence shown here is derived from an EMBL/GenBank/DDBJ whole genome shotgun (WGS) entry which is preliminary data.</text>
</comment>
<reference evidence="4 5" key="1">
    <citation type="submission" date="2019-11" db="EMBL/GenBank/DDBJ databases">
        <title>Pseudooceanicola pacifica sp. nov., isolated from deep-sea sediment of the Pacific Ocean.</title>
        <authorList>
            <person name="Lyu L."/>
        </authorList>
    </citation>
    <scope>NUCLEOTIDE SEQUENCE [LARGE SCALE GENOMIC DNA]</scope>
    <source>
        <strain evidence="4 5">216_PA32_1</strain>
    </source>
</reference>
<dbReference type="GO" id="GO:0016747">
    <property type="term" value="F:acyltransferase activity, transferring groups other than amino-acyl groups"/>
    <property type="evidence" value="ECO:0007669"/>
    <property type="project" value="InterPro"/>
</dbReference>
<name>A0A844W6E3_9RHOB</name>
<evidence type="ECO:0000256" key="2">
    <source>
        <dbReference type="ARBA" id="ARBA00023315"/>
    </source>
</evidence>
<dbReference type="RefSeq" id="WP_160382847.1">
    <property type="nucleotide sequence ID" value="NZ_WNXQ01000005.1"/>
</dbReference>
<keyword evidence="2" id="KW-0012">Acyltransferase</keyword>
<dbReference type="AlphaFoldDB" id="A0A844W6E3"/>
<protein>
    <submittedName>
        <fullName evidence="4">GNAT family N-acetyltransferase</fullName>
    </submittedName>
</protein>
<keyword evidence="1 4" id="KW-0808">Transferase</keyword>
<dbReference type="Proteomes" id="UP000443843">
    <property type="component" value="Unassembled WGS sequence"/>
</dbReference>
<sequence length="153" mass="15771">MALIFRPARPGEAGALSALCLRSKAVWGYDAAFIAACRAELTLGAEDFALCRLAVAELAGQVAGLAQLGPGPGPDVAELWKLFIAPEAQGRGLGRALMAWSCAAARARGARSLHIVADPGAEAFYRRIGASRTGEAPSGSIPGRVLPVLHLAL</sequence>
<dbReference type="InterPro" id="IPR016181">
    <property type="entry name" value="Acyl_CoA_acyltransferase"/>
</dbReference>
<dbReference type="InterPro" id="IPR000182">
    <property type="entry name" value="GNAT_dom"/>
</dbReference>
<feature type="domain" description="N-acetyltransferase" evidence="3">
    <location>
        <begin position="3"/>
        <end position="152"/>
    </location>
</feature>
<evidence type="ECO:0000313" key="5">
    <source>
        <dbReference type="Proteomes" id="UP000443843"/>
    </source>
</evidence>
<dbReference type="Pfam" id="PF00583">
    <property type="entry name" value="Acetyltransf_1"/>
    <property type="match status" value="1"/>
</dbReference>
<evidence type="ECO:0000259" key="3">
    <source>
        <dbReference type="PROSITE" id="PS51186"/>
    </source>
</evidence>
<dbReference type="Gene3D" id="3.40.630.30">
    <property type="match status" value="1"/>
</dbReference>
<evidence type="ECO:0000313" key="4">
    <source>
        <dbReference type="EMBL" id="MWB78635.1"/>
    </source>
</evidence>
<dbReference type="PANTHER" id="PTHR43877:SF1">
    <property type="entry name" value="ACETYLTRANSFERASE"/>
    <property type="match status" value="1"/>
</dbReference>
<dbReference type="EMBL" id="WNXQ01000005">
    <property type="protein sequence ID" value="MWB78635.1"/>
    <property type="molecule type" value="Genomic_DNA"/>
</dbReference>
<evidence type="ECO:0000256" key="1">
    <source>
        <dbReference type="ARBA" id="ARBA00022679"/>
    </source>
</evidence>
<gene>
    <name evidence="4" type="ORF">GLS40_11410</name>
</gene>